<dbReference type="SUPFAM" id="SSF51735">
    <property type="entry name" value="NAD(P)-binding Rossmann-fold domains"/>
    <property type="match status" value="1"/>
</dbReference>
<keyword evidence="2" id="KW-0521">NADP</keyword>
<keyword evidence="3" id="KW-0560">Oxidoreductase</keyword>
<comment type="caution">
    <text evidence="5">The sequence shown here is derived from an EMBL/GenBank/DDBJ whole genome shotgun (WGS) entry which is preliminary data.</text>
</comment>
<protein>
    <submittedName>
        <fullName evidence="5">15-hydroxyprostaglandin dehydrogenase</fullName>
    </submittedName>
</protein>
<accession>A0A8H5UH10</accession>
<dbReference type="Pfam" id="PF00106">
    <property type="entry name" value="adh_short"/>
    <property type="match status" value="1"/>
</dbReference>
<proteinExistence type="inferred from homology"/>
<reference evidence="5 6" key="1">
    <citation type="submission" date="2020-05" db="EMBL/GenBank/DDBJ databases">
        <title>Identification and distribution of gene clusters putatively required for synthesis of sphingolipid metabolism inhibitors in phylogenetically diverse species of the filamentous fungus Fusarium.</title>
        <authorList>
            <person name="Kim H.-S."/>
            <person name="Busman M."/>
            <person name="Brown D.W."/>
            <person name="Divon H."/>
            <person name="Uhlig S."/>
            <person name="Proctor R.H."/>
        </authorList>
    </citation>
    <scope>NUCLEOTIDE SEQUENCE [LARGE SCALE GENOMIC DNA]</scope>
    <source>
        <strain evidence="5 6">NRRL 26131</strain>
    </source>
</reference>
<dbReference type="PRINTS" id="PR00081">
    <property type="entry name" value="GDHRDH"/>
</dbReference>
<dbReference type="InterPro" id="IPR020904">
    <property type="entry name" value="Sc_DH/Rdtase_CS"/>
</dbReference>
<comment type="similarity">
    <text evidence="1 4">Belongs to the short-chain dehydrogenases/reductases (SDR) family.</text>
</comment>
<dbReference type="PANTHER" id="PTHR43180:SF33">
    <property type="entry name" value="15-HYDROXYPROSTAGLANDIN DEHYDROGENASE [NAD(+)]-LIKE"/>
    <property type="match status" value="1"/>
</dbReference>
<gene>
    <name evidence="5" type="ORF">FGLOB1_14682</name>
</gene>
<organism evidence="5 6">
    <name type="scientific">Fusarium globosum</name>
    <dbReference type="NCBI Taxonomy" id="78864"/>
    <lineage>
        <taxon>Eukaryota</taxon>
        <taxon>Fungi</taxon>
        <taxon>Dikarya</taxon>
        <taxon>Ascomycota</taxon>
        <taxon>Pezizomycotina</taxon>
        <taxon>Sordariomycetes</taxon>
        <taxon>Hypocreomycetidae</taxon>
        <taxon>Hypocreales</taxon>
        <taxon>Nectriaceae</taxon>
        <taxon>Fusarium</taxon>
        <taxon>Fusarium fujikuroi species complex</taxon>
    </lineage>
</organism>
<evidence type="ECO:0000256" key="3">
    <source>
        <dbReference type="ARBA" id="ARBA00023002"/>
    </source>
</evidence>
<dbReference type="Proteomes" id="UP000532311">
    <property type="component" value="Unassembled WGS sequence"/>
</dbReference>
<evidence type="ECO:0000256" key="4">
    <source>
        <dbReference type="RuleBase" id="RU000363"/>
    </source>
</evidence>
<name>A0A8H5UH10_9HYPO</name>
<dbReference type="GO" id="GO:0016491">
    <property type="term" value="F:oxidoreductase activity"/>
    <property type="evidence" value="ECO:0007669"/>
    <property type="project" value="UniProtKB-KW"/>
</dbReference>
<evidence type="ECO:0000313" key="5">
    <source>
        <dbReference type="EMBL" id="KAF5689453.1"/>
    </source>
</evidence>
<evidence type="ECO:0000256" key="2">
    <source>
        <dbReference type="ARBA" id="ARBA00022857"/>
    </source>
</evidence>
<dbReference type="PRINTS" id="PR00080">
    <property type="entry name" value="SDRFAMILY"/>
</dbReference>
<keyword evidence="6" id="KW-1185">Reference proteome</keyword>
<dbReference type="PROSITE" id="PS00061">
    <property type="entry name" value="ADH_SHORT"/>
    <property type="match status" value="1"/>
</dbReference>
<dbReference type="Gene3D" id="3.40.50.720">
    <property type="entry name" value="NAD(P)-binding Rossmann-like Domain"/>
    <property type="match status" value="1"/>
</dbReference>
<evidence type="ECO:0000313" key="6">
    <source>
        <dbReference type="Proteomes" id="UP000532311"/>
    </source>
</evidence>
<dbReference type="InterPro" id="IPR036291">
    <property type="entry name" value="NAD(P)-bd_dom_sf"/>
</dbReference>
<evidence type="ECO:0000256" key="1">
    <source>
        <dbReference type="ARBA" id="ARBA00006484"/>
    </source>
</evidence>
<sequence length="306" mass="33114">MSLIELNPLCLPSLKGKVVLITGGAEGIGREAAILFHGHGAKVVVGDVKAEAGASLALKLGSNFLFRECDVTSYQQQLDLFQSAKDTFGPVNIAISNAGVNGIMDPMIDLSAIETEPKFPEIDVNLRGALFTARLALHQMQANGGGNIILVSSIGGFKEMERITPYVASKHGVIGILRGMRLTSIKQNVQINAICPWMTKTNMAAGFAEGWQKLGLPANEPEDVAKAMLICATANQGSEFRHKGAKTPFHGKMVYVSGGKAYEIEVRIQSLEPFWLGEDNSERLAAGQEYLQSGSFNRFQLFRIFN</sequence>
<dbReference type="InterPro" id="IPR002347">
    <property type="entry name" value="SDR_fam"/>
</dbReference>
<dbReference type="AlphaFoldDB" id="A0A8H5UH10"/>
<dbReference type="PANTHER" id="PTHR43180">
    <property type="entry name" value="3-OXOACYL-(ACYL-CARRIER-PROTEIN) REDUCTASE (AFU_ORTHOLOGUE AFUA_6G11210)"/>
    <property type="match status" value="1"/>
</dbReference>
<dbReference type="EMBL" id="JAAQPF010001311">
    <property type="protein sequence ID" value="KAF5689453.1"/>
    <property type="molecule type" value="Genomic_DNA"/>
</dbReference>